<proteinExistence type="inferred from homology"/>
<protein>
    <recommendedName>
        <fullName evidence="9">DNA mismatch repair protein MutS connector domain-containing protein</fullName>
    </recommendedName>
</protein>
<evidence type="ECO:0000256" key="5">
    <source>
        <dbReference type="ARBA" id="ARBA00022840"/>
    </source>
</evidence>
<keyword evidence="3" id="KW-0547">Nucleotide-binding</keyword>
<keyword evidence="11" id="KW-1185">Reference proteome</keyword>
<dbReference type="GO" id="GO:0032301">
    <property type="term" value="C:MutSalpha complex"/>
    <property type="evidence" value="ECO:0007669"/>
    <property type="project" value="TreeGrafter"/>
</dbReference>
<dbReference type="Pfam" id="PF05188">
    <property type="entry name" value="MutS_II"/>
    <property type="match status" value="1"/>
</dbReference>
<dbReference type="GO" id="GO:0006298">
    <property type="term" value="P:mismatch repair"/>
    <property type="evidence" value="ECO:0007669"/>
    <property type="project" value="InterPro"/>
</dbReference>
<evidence type="ECO:0000256" key="7">
    <source>
        <dbReference type="ARBA" id="ARBA00023204"/>
    </source>
</evidence>
<evidence type="ECO:0000256" key="3">
    <source>
        <dbReference type="ARBA" id="ARBA00022741"/>
    </source>
</evidence>
<dbReference type="GO" id="GO:0005524">
    <property type="term" value="F:ATP binding"/>
    <property type="evidence" value="ECO:0007669"/>
    <property type="project" value="UniProtKB-KW"/>
</dbReference>
<keyword evidence="5" id="KW-0067">ATP-binding</keyword>
<evidence type="ECO:0000256" key="8">
    <source>
        <dbReference type="ARBA" id="ARBA00023242"/>
    </source>
</evidence>
<dbReference type="Gene3D" id="3.30.420.110">
    <property type="entry name" value="MutS, connector domain"/>
    <property type="match status" value="1"/>
</dbReference>
<comment type="subcellular location">
    <subcellularLocation>
        <location evidence="1">Nucleus</location>
    </subcellularLocation>
</comment>
<dbReference type="PANTHER" id="PTHR11361:SF35">
    <property type="entry name" value="DNA MISMATCH REPAIR PROTEIN MSH2"/>
    <property type="match status" value="1"/>
</dbReference>
<keyword evidence="7" id="KW-0234">DNA repair</keyword>
<comment type="similarity">
    <text evidence="2">Belongs to the DNA mismatch repair MutS family.</text>
</comment>
<evidence type="ECO:0000256" key="4">
    <source>
        <dbReference type="ARBA" id="ARBA00022763"/>
    </source>
</evidence>
<evidence type="ECO:0000313" key="10">
    <source>
        <dbReference type="Ensembl" id="ENSAZOP00000015237.1"/>
    </source>
</evidence>
<name>A0A8B9UZS5_9AVES</name>
<evidence type="ECO:0000313" key="11">
    <source>
        <dbReference type="Proteomes" id="UP000694549"/>
    </source>
</evidence>
<dbReference type="InterPro" id="IPR036678">
    <property type="entry name" value="MutS_con_dom_sf"/>
</dbReference>
<evidence type="ECO:0000256" key="6">
    <source>
        <dbReference type="ARBA" id="ARBA00023125"/>
    </source>
</evidence>
<dbReference type="PANTHER" id="PTHR11361">
    <property type="entry name" value="DNA MISMATCH REPAIR PROTEIN MUTS FAMILY MEMBER"/>
    <property type="match status" value="1"/>
</dbReference>
<dbReference type="SUPFAM" id="SSF53150">
    <property type="entry name" value="DNA repair protein MutS, domain II"/>
    <property type="match status" value="1"/>
</dbReference>
<dbReference type="GO" id="GO:0030983">
    <property type="term" value="F:mismatched DNA binding"/>
    <property type="evidence" value="ECO:0007669"/>
    <property type="project" value="InterPro"/>
</dbReference>
<dbReference type="Proteomes" id="UP000694549">
    <property type="component" value="Unplaced"/>
</dbReference>
<reference evidence="10" key="2">
    <citation type="submission" date="2025-09" db="UniProtKB">
        <authorList>
            <consortium name="Ensembl"/>
        </authorList>
    </citation>
    <scope>IDENTIFICATION</scope>
</reference>
<feature type="domain" description="DNA mismatch repair protein MutS connector" evidence="9">
    <location>
        <begin position="85"/>
        <end position="219"/>
    </location>
</feature>
<dbReference type="Gene3D" id="6.10.140.80">
    <property type="match status" value="1"/>
</dbReference>
<accession>A0A8B9UZS5</accession>
<evidence type="ECO:0000259" key="9">
    <source>
        <dbReference type="Pfam" id="PF05188"/>
    </source>
</evidence>
<evidence type="ECO:0000256" key="1">
    <source>
        <dbReference type="ARBA" id="ARBA00004123"/>
    </source>
</evidence>
<dbReference type="FunFam" id="3.30.420.110:FF:000002">
    <property type="entry name" value="DNA mismatch repair protein"/>
    <property type="match status" value="1"/>
</dbReference>
<keyword evidence="4" id="KW-0227">DNA damage</keyword>
<sequence>MIFKFSMVKKVKTLVCFVLMDFSYLLLSFFILFLISLSVYTHSFKLYCFSKQGSPGNLAQFEEVLFANNDMSMAIGVVGVKLSTADGQRVVGVGYVDTTLRKLSVCEFPDNDQFSNLEALLVQLGPKECVLPGGETAGEMGKLRQVVQRGGILITDRKKAEFTTKDIVQDLNRLLKSKKDEQINSAALPEMEKQVAISSLSAIIKFLELLSDESNFGQFELTTFDLSQYMVLDNAAVQALNLFQSSVENANTTQSLSGLLNKYGQIINATCQGTAATTF</sequence>
<evidence type="ECO:0000256" key="2">
    <source>
        <dbReference type="ARBA" id="ARBA00006271"/>
    </source>
</evidence>
<dbReference type="Ensembl" id="ENSAZOT00000016383.1">
    <property type="protein sequence ID" value="ENSAZOP00000015237.1"/>
    <property type="gene ID" value="ENSAZOG00000009715.1"/>
</dbReference>
<reference evidence="10" key="1">
    <citation type="submission" date="2025-08" db="UniProtKB">
        <authorList>
            <consortium name="Ensembl"/>
        </authorList>
    </citation>
    <scope>IDENTIFICATION</scope>
</reference>
<keyword evidence="8" id="KW-0539">Nucleus</keyword>
<dbReference type="InterPro" id="IPR045076">
    <property type="entry name" value="MutS"/>
</dbReference>
<dbReference type="GO" id="GO:0002204">
    <property type="term" value="P:somatic recombination of immunoglobulin genes involved in immune response"/>
    <property type="evidence" value="ECO:0007669"/>
    <property type="project" value="TreeGrafter"/>
</dbReference>
<dbReference type="AlphaFoldDB" id="A0A8B9UZS5"/>
<dbReference type="InterPro" id="IPR007860">
    <property type="entry name" value="DNA_mmatch_repair_MutS_con_dom"/>
</dbReference>
<keyword evidence="6" id="KW-0238">DNA-binding</keyword>
<organism evidence="10 11">
    <name type="scientific">Anas zonorhyncha</name>
    <name type="common">Eastern spot-billed duck</name>
    <dbReference type="NCBI Taxonomy" id="75864"/>
    <lineage>
        <taxon>Eukaryota</taxon>
        <taxon>Metazoa</taxon>
        <taxon>Chordata</taxon>
        <taxon>Craniata</taxon>
        <taxon>Vertebrata</taxon>
        <taxon>Euteleostomi</taxon>
        <taxon>Archelosauria</taxon>
        <taxon>Archosauria</taxon>
        <taxon>Dinosauria</taxon>
        <taxon>Saurischia</taxon>
        <taxon>Theropoda</taxon>
        <taxon>Coelurosauria</taxon>
        <taxon>Aves</taxon>
        <taxon>Neognathae</taxon>
        <taxon>Galloanserae</taxon>
        <taxon>Anseriformes</taxon>
        <taxon>Anatidae</taxon>
        <taxon>Anatinae</taxon>
        <taxon>Anas</taxon>
    </lineage>
</organism>
<dbReference type="GO" id="GO:0140664">
    <property type="term" value="F:ATP-dependent DNA damage sensor activity"/>
    <property type="evidence" value="ECO:0007669"/>
    <property type="project" value="InterPro"/>
</dbReference>
<dbReference type="GO" id="GO:0006312">
    <property type="term" value="P:mitotic recombination"/>
    <property type="evidence" value="ECO:0007669"/>
    <property type="project" value="TreeGrafter"/>
</dbReference>